<comment type="caution">
    <text evidence="5">The sequence shown here is derived from an EMBL/GenBank/DDBJ whole genome shotgun (WGS) entry which is preliminary data.</text>
</comment>
<dbReference type="PANTHER" id="PTHR11849">
    <property type="entry name" value="ETS"/>
    <property type="match status" value="1"/>
</dbReference>
<dbReference type="InterPro" id="IPR036388">
    <property type="entry name" value="WH-like_DNA-bd_sf"/>
</dbReference>
<dbReference type="EMBL" id="JARBDR010000328">
    <property type="protein sequence ID" value="KAJ8316006.1"/>
    <property type="molecule type" value="Genomic_DNA"/>
</dbReference>
<dbReference type="PANTHER" id="PTHR11849:SF209">
    <property type="entry name" value="ETS TRANSLOCATION VARIANT 2"/>
    <property type="match status" value="1"/>
</dbReference>
<dbReference type="InterPro" id="IPR000418">
    <property type="entry name" value="Ets_dom"/>
</dbReference>
<proteinExistence type="inferred from homology"/>
<sequence length="60" mass="7117">MNYKKLSRGIRHYYNKNIIHKTAETRYGYRFVCDIQNLLGCTPEESFKSCDIITPDIPNF</sequence>
<dbReference type="Proteomes" id="UP001217089">
    <property type="component" value="Unassembled WGS sequence"/>
</dbReference>
<dbReference type="InterPro" id="IPR046328">
    <property type="entry name" value="ETS_fam"/>
</dbReference>
<feature type="domain" description="ETS" evidence="4">
    <location>
        <begin position="1"/>
        <end position="32"/>
    </location>
</feature>
<dbReference type="SUPFAM" id="SSF46785">
    <property type="entry name" value="Winged helix' DNA-binding domain"/>
    <property type="match status" value="1"/>
</dbReference>
<organism evidence="5 6">
    <name type="scientific">Tegillarca granosa</name>
    <name type="common">Malaysian cockle</name>
    <name type="synonym">Anadara granosa</name>
    <dbReference type="NCBI Taxonomy" id="220873"/>
    <lineage>
        <taxon>Eukaryota</taxon>
        <taxon>Metazoa</taxon>
        <taxon>Spiralia</taxon>
        <taxon>Lophotrochozoa</taxon>
        <taxon>Mollusca</taxon>
        <taxon>Bivalvia</taxon>
        <taxon>Autobranchia</taxon>
        <taxon>Pteriomorphia</taxon>
        <taxon>Arcoida</taxon>
        <taxon>Arcoidea</taxon>
        <taxon>Arcidae</taxon>
        <taxon>Tegillarca</taxon>
    </lineage>
</organism>
<evidence type="ECO:0000259" key="4">
    <source>
        <dbReference type="PROSITE" id="PS50061"/>
    </source>
</evidence>
<gene>
    <name evidence="5" type="ORF">KUTeg_006020</name>
</gene>
<keyword evidence="3" id="KW-0539">Nucleus</keyword>
<dbReference type="Pfam" id="PF00178">
    <property type="entry name" value="Ets"/>
    <property type="match status" value="1"/>
</dbReference>
<evidence type="ECO:0000256" key="1">
    <source>
        <dbReference type="ARBA" id="ARBA00005562"/>
    </source>
</evidence>
<name>A0ABQ9FH82_TEGGR</name>
<reference evidence="5 6" key="1">
    <citation type="submission" date="2022-12" db="EMBL/GenBank/DDBJ databases">
        <title>Chromosome-level genome of Tegillarca granosa.</title>
        <authorList>
            <person name="Kim J."/>
        </authorList>
    </citation>
    <scope>NUCLEOTIDE SEQUENCE [LARGE SCALE GENOMIC DNA]</scope>
    <source>
        <strain evidence="5">Teg-2019</strain>
        <tissue evidence="5">Adductor muscle</tissue>
    </source>
</reference>
<evidence type="ECO:0000256" key="2">
    <source>
        <dbReference type="ARBA" id="ARBA00023125"/>
    </source>
</evidence>
<keyword evidence="6" id="KW-1185">Reference proteome</keyword>
<dbReference type="InterPro" id="IPR036390">
    <property type="entry name" value="WH_DNA-bd_sf"/>
</dbReference>
<evidence type="ECO:0000256" key="3">
    <source>
        <dbReference type="RuleBase" id="RU004019"/>
    </source>
</evidence>
<comment type="similarity">
    <text evidence="1 3">Belongs to the ETS family.</text>
</comment>
<protein>
    <recommendedName>
        <fullName evidence="4">ETS domain-containing protein</fullName>
    </recommendedName>
</protein>
<dbReference type="Gene3D" id="1.10.10.10">
    <property type="entry name" value="Winged helix-like DNA-binding domain superfamily/Winged helix DNA-binding domain"/>
    <property type="match status" value="1"/>
</dbReference>
<comment type="subcellular location">
    <subcellularLocation>
        <location evidence="3">Nucleus</location>
    </subcellularLocation>
</comment>
<evidence type="ECO:0000313" key="6">
    <source>
        <dbReference type="Proteomes" id="UP001217089"/>
    </source>
</evidence>
<evidence type="ECO:0000313" key="5">
    <source>
        <dbReference type="EMBL" id="KAJ8316006.1"/>
    </source>
</evidence>
<accession>A0ABQ9FH82</accession>
<dbReference type="PROSITE" id="PS50061">
    <property type="entry name" value="ETS_DOMAIN_3"/>
    <property type="match status" value="1"/>
</dbReference>
<keyword evidence="2 3" id="KW-0238">DNA-binding</keyword>